<organism evidence="3 4">
    <name type="scientific">Acanthamoeba castellanii (strain ATCC 30010 / Neff)</name>
    <dbReference type="NCBI Taxonomy" id="1257118"/>
    <lineage>
        <taxon>Eukaryota</taxon>
        <taxon>Amoebozoa</taxon>
        <taxon>Discosea</taxon>
        <taxon>Longamoebia</taxon>
        <taxon>Centramoebida</taxon>
        <taxon>Acanthamoebidae</taxon>
        <taxon>Acanthamoeba</taxon>
    </lineage>
</organism>
<keyword evidence="4" id="KW-1185">Reference proteome</keyword>
<dbReference type="EMBL" id="KB007870">
    <property type="protein sequence ID" value="ELR22755.1"/>
    <property type="molecule type" value="Genomic_DNA"/>
</dbReference>
<proteinExistence type="predicted"/>
<dbReference type="AlphaFoldDB" id="L8HC36"/>
<name>L8HC36_ACACF</name>
<dbReference type="InterPro" id="IPR050618">
    <property type="entry name" value="Ubq-SigPath_Reg"/>
</dbReference>
<dbReference type="KEGG" id="acan:ACA1_149230"/>
<dbReference type="GeneID" id="14923714"/>
<dbReference type="InterPro" id="IPR024964">
    <property type="entry name" value="CTLH/CRA"/>
</dbReference>
<dbReference type="OMA" id="LLWAQEI"/>
<dbReference type="PROSITE" id="PS50897">
    <property type="entry name" value="CTLH"/>
    <property type="match status" value="1"/>
</dbReference>
<sequence>MNFFVIEGYKDAAAVFQKEASVDPDMDLESITGRMEVRTSVQNGDIPAAIEKVQQLDAEILDENTELVFHLKQQQLIELIRKGDVDAALEFAQRELSSLGQDNPHFLGELERTMALLAFDVTNTTSPVASLLEARQRLKVASEVNAALLINQGQEKEAKLVDLLRMVKWAQDKVAGQGATFPHLTNLADASFSSSSSSSTSSSSSSSATSSSLSSSAGASSSWISSSGSLLFKPSS</sequence>
<reference evidence="3 4" key="1">
    <citation type="journal article" date="2013" name="Genome Biol.">
        <title>Genome of Acanthamoeba castellanii highlights extensive lateral gene transfer and early evolution of tyrosine kinase signaling.</title>
        <authorList>
            <person name="Clarke M."/>
            <person name="Lohan A.J."/>
            <person name="Liu B."/>
            <person name="Lagkouvardos I."/>
            <person name="Roy S."/>
            <person name="Zafar N."/>
            <person name="Bertelli C."/>
            <person name="Schilde C."/>
            <person name="Kianianmomeni A."/>
            <person name="Burglin T.R."/>
            <person name="Frech C."/>
            <person name="Turcotte B."/>
            <person name="Kopec K.O."/>
            <person name="Synnott J.M."/>
            <person name="Choo C."/>
            <person name="Paponov I."/>
            <person name="Finkler A."/>
            <person name="Soon Heng Tan C."/>
            <person name="Hutchins A.P."/>
            <person name="Weinmeier T."/>
            <person name="Rattei T."/>
            <person name="Chu J.S."/>
            <person name="Gimenez G."/>
            <person name="Irimia M."/>
            <person name="Rigden D.J."/>
            <person name="Fitzpatrick D.A."/>
            <person name="Lorenzo-Morales J."/>
            <person name="Bateman A."/>
            <person name="Chiu C.H."/>
            <person name="Tang P."/>
            <person name="Hegemann P."/>
            <person name="Fromm H."/>
            <person name="Raoult D."/>
            <person name="Greub G."/>
            <person name="Miranda-Saavedra D."/>
            <person name="Chen N."/>
            <person name="Nash P."/>
            <person name="Ginger M.L."/>
            <person name="Horn M."/>
            <person name="Schaap P."/>
            <person name="Caler L."/>
            <person name="Loftus B."/>
        </authorList>
    </citation>
    <scope>NUCLEOTIDE SEQUENCE [LARGE SCALE GENOMIC DNA]</scope>
    <source>
        <strain evidence="3 4">Neff</strain>
    </source>
</reference>
<dbReference type="VEuPathDB" id="AmoebaDB:ACA1_149230"/>
<evidence type="ECO:0000313" key="4">
    <source>
        <dbReference type="Proteomes" id="UP000011083"/>
    </source>
</evidence>
<dbReference type="SMART" id="SM00668">
    <property type="entry name" value="CTLH"/>
    <property type="match status" value="1"/>
</dbReference>
<dbReference type="InterPro" id="IPR006594">
    <property type="entry name" value="LisH"/>
</dbReference>
<dbReference type="SMART" id="SM00757">
    <property type="entry name" value="CRA"/>
    <property type="match status" value="1"/>
</dbReference>
<dbReference type="Pfam" id="PF08513">
    <property type="entry name" value="LisH"/>
    <property type="match status" value="1"/>
</dbReference>
<dbReference type="Pfam" id="PF10607">
    <property type="entry name" value="CTLH"/>
    <property type="match status" value="1"/>
</dbReference>
<evidence type="ECO:0000313" key="3">
    <source>
        <dbReference type="EMBL" id="ELR22755.1"/>
    </source>
</evidence>
<dbReference type="Proteomes" id="UP000011083">
    <property type="component" value="Unassembled WGS sequence"/>
</dbReference>
<feature type="domain" description="CTLH" evidence="2">
    <location>
        <begin position="30"/>
        <end position="87"/>
    </location>
</feature>
<evidence type="ECO:0000259" key="2">
    <source>
        <dbReference type="PROSITE" id="PS50897"/>
    </source>
</evidence>
<gene>
    <name evidence="3" type="ORF">ACA1_149230</name>
</gene>
<evidence type="ECO:0000256" key="1">
    <source>
        <dbReference type="SAM" id="MobiDB-lite"/>
    </source>
</evidence>
<dbReference type="PANTHER" id="PTHR12864">
    <property type="entry name" value="RAN BINDING PROTEIN 9-RELATED"/>
    <property type="match status" value="1"/>
</dbReference>
<protein>
    <recommendedName>
        <fullName evidence="2">CTLH domain-containing protein</fullName>
    </recommendedName>
</protein>
<accession>L8HC36</accession>
<dbReference type="STRING" id="1257118.L8HC36"/>
<feature type="region of interest" description="Disordered" evidence="1">
    <location>
        <begin position="191"/>
        <end position="236"/>
    </location>
</feature>
<dbReference type="OrthoDB" id="2415936at2759"/>
<dbReference type="PROSITE" id="PS50896">
    <property type="entry name" value="LISH"/>
    <property type="match status" value="1"/>
</dbReference>
<dbReference type="RefSeq" id="XP_004351532.1">
    <property type="nucleotide sequence ID" value="XM_004351480.1"/>
</dbReference>
<dbReference type="InterPro" id="IPR006595">
    <property type="entry name" value="CTLH_C"/>
</dbReference>
<dbReference type="InterPro" id="IPR013144">
    <property type="entry name" value="CRA_dom"/>
</dbReference>